<keyword evidence="3" id="KW-1185">Reference proteome</keyword>
<proteinExistence type="predicted"/>
<comment type="caution">
    <text evidence="2">The sequence shown here is derived from an EMBL/GenBank/DDBJ whole genome shotgun (WGS) entry which is preliminary data.</text>
</comment>
<dbReference type="InterPro" id="IPR029058">
    <property type="entry name" value="AB_hydrolase_fold"/>
</dbReference>
<dbReference type="PANTHER" id="PTHR37017">
    <property type="entry name" value="AB HYDROLASE-1 DOMAIN-CONTAINING PROTEIN-RELATED"/>
    <property type="match status" value="1"/>
</dbReference>
<dbReference type="InterPro" id="IPR000073">
    <property type="entry name" value="AB_hydrolase_1"/>
</dbReference>
<gene>
    <name evidence="2" type="ORF">GCM10023224_39560</name>
</gene>
<dbReference type="EMBL" id="BAABIK010000025">
    <property type="protein sequence ID" value="GAA4951198.1"/>
    <property type="molecule type" value="Genomic_DNA"/>
</dbReference>
<dbReference type="Pfam" id="PF12697">
    <property type="entry name" value="Abhydrolase_6"/>
    <property type="match status" value="1"/>
</dbReference>
<organism evidence="2 3">
    <name type="scientific">Streptomonospora halophila</name>
    <dbReference type="NCBI Taxonomy" id="427369"/>
    <lineage>
        <taxon>Bacteria</taxon>
        <taxon>Bacillati</taxon>
        <taxon>Actinomycetota</taxon>
        <taxon>Actinomycetes</taxon>
        <taxon>Streptosporangiales</taxon>
        <taxon>Nocardiopsidaceae</taxon>
        <taxon>Streptomonospora</taxon>
    </lineage>
</organism>
<accession>A0ABP9GRP9</accession>
<dbReference type="PANTHER" id="PTHR37017:SF11">
    <property type="entry name" value="ESTERASE_LIPASE_THIOESTERASE DOMAIN-CONTAINING PROTEIN"/>
    <property type="match status" value="1"/>
</dbReference>
<evidence type="ECO:0000259" key="1">
    <source>
        <dbReference type="Pfam" id="PF12697"/>
    </source>
</evidence>
<dbReference type="Proteomes" id="UP001499993">
    <property type="component" value="Unassembled WGS sequence"/>
</dbReference>
<sequence>MDYVLVHGTTQSPRGWDRLTAALARRGHRAVAVDLLEGGSDLDADGYAEIAARQVAAAAAGSEAPVVGSSGAGPVVVVHSGAGALASAVAARLGASRVVWLAAFVPDTVRRRSLLSEIQGSAAEMFSSEWSGLAAPPTGDPVTAGYFLFHDGDLATLRWGLDTVRLFQPARVYAQEPRPLPDGVASTYLLPVRDRTLRPQWMRVAAELRLRIKALEVDAGHCPHVSAPEEVAGIIG</sequence>
<evidence type="ECO:0000313" key="3">
    <source>
        <dbReference type="Proteomes" id="UP001499993"/>
    </source>
</evidence>
<dbReference type="InterPro" id="IPR052897">
    <property type="entry name" value="Sec-Metab_Biosynth_Hydrolase"/>
</dbReference>
<protein>
    <recommendedName>
        <fullName evidence="1">AB hydrolase-1 domain-containing protein</fullName>
    </recommendedName>
</protein>
<feature type="domain" description="AB hydrolase-1" evidence="1">
    <location>
        <begin position="4"/>
        <end position="232"/>
    </location>
</feature>
<dbReference type="SUPFAM" id="SSF53474">
    <property type="entry name" value="alpha/beta-Hydrolases"/>
    <property type="match status" value="1"/>
</dbReference>
<evidence type="ECO:0000313" key="2">
    <source>
        <dbReference type="EMBL" id="GAA4951198.1"/>
    </source>
</evidence>
<dbReference type="Gene3D" id="3.40.50.1820">
    <property type="entry name" value="alpha/beta hydrolase"/>
    <property type="match status" value="1"/>
</dbReference>
<dbReference type="RefSeq" id="WP_344141853.1">
    <property type="nucleotide sequence ID" value="NZ_BAABIK010000025.1"/>
</dbReference>
<reference evidence="3" key="1">
    <citation type="journal article" date="2019" name="Int. J. Syst. Evol. Microbiol.">
        <title>The Global Catalogue of Microorganisms (GCM) 10K type strain sequencing project: providing services to taxonomists for standard genome sequencing and annotation.</title>
        <authorList>
            <consortium name="The Broad Institute Genomics Platform"/>
            <consortium name="The Broad Institute Genome Sequencing Center for Infectious Disease"/>
            <person name="Wu L."/>
            <person name="Ma J."/>
        </authorList>
    </citation>
    <scope>NUCLEOTIDE SEQUENCE [LARGE SCALE GENOMIC DNA]</scope>
    <source>
        <strain evidence="3">JCM 18123</strain>
    </source>
</reference>
<name>A0ABP9GRP9_9ACTN</name>